<protein>
    <submittedName>
        <fullName evidence="3">3971_t:CDS:1</fullName>
    </submittedName>
</protein>
<gene>
    <name evidence="3" type="ORF">DERYTH_LOCUS10982</name>
</gene>
<feature type="signal peptide" evidence="2">
    <location>
        <begin position="1"/>
        <end position="20"/>
    </location>
</feature>
<dbReference type="OrthoDB" id="10515665at2759"/>
<evidence type="ECO:0000313" key="4">
    <source>
        <dbReference type="Proteomes" id="UP000789405"/>
    </source>
</evidence>
<evidence type="ECO:0000256" key="1">
    <source>
        <dbReference type="SAM" id="MobiDB-lite"/>
    </source>
</evidence>
<organism evidence="3 4">
    <name type="scientific">Dentiscutata erythropus</name>
    <dbReference type="NCBI Taxonomy" id="1348616"/>
    <lineage>
        <taxon>Eukaryota</taxon>
        <taxon>Fungi</taxon>
        <taxon>Fungi incertae sedis</taxon>
        <taxon>Mucoromycota</taxon>
        <taxon>Glomeromycotina</taxon>
        <taxon>Glomeromycetes</taxon>
        <taxon>Diversisporales</taxon>
        <taxon>Gigasporaceae</taxon>
        <taxon>Dentiscutata</taxon>
    </lineage>
</organism>
<reference evidence="3" key="1">
    <citation type="submission" date="2021-06" db="EMBL/GenBank/DDBJ databases">
        <authorList>
            <person name="Kallberg Y."/>
            <person name="Tangrot J."/>
            <person name="Rosling A."/>
        </authorList>
    </citation>
    <scope>NUCLEOTIDE SEQUENCE</scope>
    <source>
        <strain evidence="3">MA453B</strain>
    </source>
</reference>
<sequence>MKFAYASLLVSAILAISTTAAPTAARNKKREAKPLDKRTAVPGKKDSYSYYNSYYDPYYNPYTNSYYSPYGGGDNYGYGSSGYKKP</sequence>
<accession>A0A9N9H934</accession>
<dbReference type="AlphaFoldDB" id="A0A9N9H934"/>
<evidence type="ECO:0000313" key="3">
    <source>
        <dbReference type="EMBL" id="CAG8666333.1"/>
    </source>
</evidence>
<feature type="region of interest" description="Disordered" evidence="1">
    <location>
        <begin position="26"/>
        <end position="50"/>
    </location>
</feature>
<dbReference type="Proteomes" id="UP000789405">
    <property type="component" value="Unassembled WGS sequence"/>
</dbReference>
<name>A0A9N9H934_9GLOM</name>
<feature type="compositionally biased region" description="Basic and acidic residues" evidence="1">
    <location>
        <begin position="32"/>
        <end position="47"/>
    </location>
</feature>
<feature type="chain" id="PRO_5040412413" evidence="2">
    <location>
        <begin position="21"/>
        <end position="86"/>
    </location>
</feature>
<keyword evidence="2" id="KW-0732">Signal</keyword>
<proteinExistence type="predicted"/>
<evidence type="ECO:0000256" key="2">
    <source>
        <dbReference type="SAM" id="SignalP"/>
    </source>
</evidence>
<dbReference type="EMBL" id="CAJVPY010006628">
    <property type="protein sequence ID" value="CAG8666333.1"/>
    <property type="molecule type" value="Genomic_DNA"/>
</dbReference>
<comment type="caution">
    <text evidence="3">The sequence shown here is derived from an EMBL/GenBank/DDBJ whole genome shotgun (WGS) entry which is preliminary data.</text>
</comment>
<keyword evidence="4" id="KW-1185">Reference proteome</keyword>